<feature type="compositionally biased region" description="Polar residues" evidence="1">
    <location>
        <begin position="509"/>
        <end position="518"/>
    </location>
</feature>
<feature type="compositionally biased region" description="Polar residues" evidence="1">
    <location>
        <begin position="331"/>
        <end position="340"/>
    </location>
</feature>
<dbReference type="PANTHER" id="PTHR23149">
    <property type="entry name" value="G PATCH DOMAIN CONTAINING PROTEIN"/>
    <property type="match status" value="1"/>
</dbReference>
<feature type="region of interest" description="Disordered" evidence="1">
    <location>
        <begin position="176"/>
        <end position="199"/>
    </location>
</feature>
<dbReference type="GO" id="GO:0010521">
    <property type="term" value="F:telomerase inhibitor activity"/>
    <property type="evidence" value="ECO:0007669"/>
    <property type="project" value="TreeGrafter"/>
</dbReference>
<dbReference type="PROSITE" id="PS50174">
    <property type="entry name" value="G_PATCH"/>
    <property type="match status" value="1"/>
</dbReference>
<dbReference type="VEuPathDB" id="VectorBase:ASTE005598"/>
<dbReference type="InterPro" id="IPR050656">
    <property type="entry name" value="PINX1"/>
</dbReference>
<dbReference type="InterPro" id="IPR000467">
    <property type="entry name" value="G_patch_dom"/>
</dbReference>
<dbReference type="SMART" id="SM00443">
    <property type="entry name" value="G_patch"/>
    <property type="match status" value="1"/>
</dbReference>
<organism evidence="2 3">
    <name type="scientific">Anopheles stephensi</name>
    <name type="common">Indo-Pakistan malaria mosquito</name>
    <dbReference type="NCBI Taxonomy" id="30069"/>
    <lineage>
        <taxon>Eukaryota</taxon>
        <taxon>Metazoa</taxon>
        <taxon>Ecdysozoa</taxon>
        <taxon>Arthropoda</taxon>
        <taxon>Hexapoda</taxon>
        <taxon>Insecta</taxon>
        <taxon>Pterygota</taxon>
        <taxon>Neoptera</taxon>
        <taxon>Endopterygota</taxon>
        <taxon>Diptera</taxon>
        <taxon>Nematocera</taxon>
        <taxon>Culicoidea</taxon>
        <taxon>Culicidae</taxon>
        <taxon>Anophelinae</taxon>
        <taxon>Anopheles</taxon>
    </lineage>
</organism>
<feature type="compositionally biased region" description="Basic and acidic residues" evidence="1">
    <location>
        <begin position="178"/>
        <end position="192"/>
    </location>
</feature>
<dbReference type="Proteomes" id="UP000076408">
    <property type="component" value="Unassembled WGS sequence"/>
</dbReference>
<name>A0A182Y0F8_ANOST</name>
<dbReference type="OMA" id="SKFCADQ"/>
<dbReference type="VEuPathDB" id="VectorBase:ASTEI01944"/>
<keyword evidence="3" id="KW-1185">Reference proteome</keyword>
<dbReference type="STRING" id="30069.A0A182Y0F8"/>
<proteinExistence type="predicted"/>
<sequence length="571" mass="63591">MDDSLGSVMLPSMKERQKRLCQEGQKPRHRPLYQDSNNVGARMLAKLGWSEGKGLGKDENGITEPVSQRLKRDNEGVGFVGVPDDQWTQHDAGFNDLLKRLNGAADVPSNECSTKLDPKAQLQSLEARSKTSRVRVHYKKFTRGKDLSQANVKDLANIFGKRSFAEINKPIVSAAENDASKKESEKESEPERPILGLSTINASMSIQEYFKEKMKQKNMAAAGGGVNGTNGTKTEEQPSGKVEPSDSVDTDKPKKKKKKKTLIETEEPLPLPVEDTIKEVSHKKEKRKRQSIEPLEEEVPVEEEAEIPVESESDLSQTVKKKKKSKKQTPDTESSIQSAATDEVLNEEHVETVTAIAEEPAKKKKKSKKKKLDESMETNGAEEPNDMVPQETPAIHEEIKEDHAEDVTAIAEEPVKKKKKSKKSKSDESMEANVAAEPETVPLEIPATDGEVKEDHFESVTAVVEEPVKKKKKSKKDKTVKPVETDATEEPKGTVPDNLDAVGDDGASEPQSKNTNQQDQEELTCKVKIHVLRYLDESRFFGSNFGDIIGYRLTEQVKLIKSESRSMGWRK</sequence>
<dbReference type="AlphaFoldDB" id="A0A182Y0F8"/>
<feature type="compositionally biased region" description="Basic and acidic residues" evidence="1">
    <location>
        <begin position="394"/>
        <end position="406"/>
    </location>
</feature>
<dbReference type="EnsemblMetazoa" id="ASTEI01944-RA">
    <property type="protein sequence ID" value="ASTEI01944-PA"/>
    <property type="gene ID" value="ASTEI01944"/>
</dbReference>
<reference evidence="2" key="2">
    <citation type="submission" date="2020-05" db="UniProtKB">
        <authorList>
            <consortium name="EnsemblMetazoa"/>
        </authorList>
    </citation>
    <scope>IDENTIFICATION</scope>
    <source>
        <strain evidence="2">Indian</strain>
    </source>
</reference>
<dbReference type="GO" id="GO:0005730">
    <property type="term" value="C:nucleolus"/>
    <property type="evidence" value="ECO:0007669"/>
    <property type="project" value="TreeGrafter"/>
</dbReference>
<dbReference type="VEuPathDB" id="VectorBase:ASTEI20_040164"/>
<accession>A0A182Y0F8</accession>
<dbReference type="PANTHER" id="PTHR23149:SF27">
    <property type="entry name" value="PIN2_TERF1-INTERACTING TELOMERASE INHIBITOR 1"/>
    <property type="match status" value="1"/>
</dbReference>
<feature type="region of interest" description="Disordered" evidence="1">
    <location>
        <begin position="1"/>
        <end position="37"/>
    </location>
</feature>
<evidence type="ECO:0000256" key="1">
    <source>
        <dbReference type="SAM" id="MobiDB-lite"/>
    </source>
</evidence>
<feature type="region of interest" description="Disordered" evidence="1">
    <location>
        <begin position="214"/>
        <end position="521"/>
    </location>
</feature>
<evidence type="ECO:0000313" key="3">
    <source>
        <dbReference type="Proteomes" id="UP000076408"/>
    </source>
</evidence>
<dbReference type="GO" id="GO:0003676">
    <property type="term" value="F:nucleic acid binding"/>
    <property type="evidence" value="ECO:0007669"/>
    <property type="project" value="InterPro"/>
</dbReference>
<reference evidence="3" key="1">
    <citation type="journal article" date="2014" name="Genome Biol.">
        <title>Genome analysis of a major urban malaria vector mosquito, Anopheles stephensi.</title>
        <authorList>
            <person name="Jiang X."/>
            <person name="Peery A."/>
            <person name="Hall A.B."/>
            <person name="Sharma A."/>
            <person name="Chen X.G."/>
            <person name="Waterhouse R.M."/>
            <person name="Komissarov A."/>
            <person name="Riehle M.M."/>
            <person name="Shouche Y."/>
            <person name="Sharakhova M.V."/>
            <person name="Lawson D."/>
            <person name="Pakpour N."/>
            <person name="Arensburger P."/>
            <person name="Davidson V.L."/>
            <person name="Eiglmeier K."/>
            <person name="Emrich S."/>
            <person name="George P."/>
            <person name="Kennedy R.C."/>
            <person name="Mane S.P."/>
            <person name="Maslen G."/>
            <person name="Oringanje C."/>
            <person name="Qi Y."/>
            <person name="Settlage R."/>
            <person name="Tojo M."/>
            <person name="Tubio J.M."/>
            <person name="Unger M.F."/>
            <person name="Wang B."/>
            <person name="Vernick K.D."/>
            <person name="Ribeiro J.M."/>
            <person name="James A.A."/>
            <person name="Michel K."/>
            <person name="Riehle M.A."/>
            <person name="Luckhart S."/>
            <person name="Sharakhov I.V."/>
            <person name="Tu Z."/>
        </authorList>
    </citation>
    <scope>NUCLEOTIDE SEQUENCE [LARGE SCALE GENOMIC DNA]</scope>
    <source>
        <strain evidence="3">Indian</strain>
    </source>
</reference>
<evidence type="ECO:0000313" key="2">
    <source>
        <dbReference type="EnsemblMetazoa" id="ASTEI01944-PA"/>
    </source>
</evidence>
<dbReference type="Pfam" id="PF01585">
    <property type="entry name" value="G-patch"/>
    <property type="match status" value="1"/>
</dbReference>
<protein>
    <submittedName>
        <fullName evidence="2">Uncharacterized protein</fullName>
    </submittedName>
</protein>
<feature type="compositionally biased region" description="Acidic residues" evidence="1">
    <location>
        <begin position="294"/>
        <end position="313"/>
    </location>
</feature>
<feature type="compositionally biased region" description="Basic and acidic residues" evidence="1">
    <location>
        <begin position="477"/>
        <end position="492"/>
    </location>
</feature>